<dbReference type="AlphaFoldDB" id="A0AAN9BMP9"/>
<feature type="compositionally biased region" description="Polar residues" evidence="1">
    <location>
        <begin position="376"/>
        <end position="394"/>
    </location>
</feature>
<feature type="region of interest" description="Disordered" evidence="1">
    <location>
        <begin position="342"/>
        <end position="430"/>
    </location>
</feature>
<proteinExistence type="predicted"/>
<accession>A0AAN9BMP9</accession>
<feature type="compositionally biased region" description="Polar residues" evidence="1">
    <location>
        <begin position="453"/>
        <end position="468"/>
    </location>
</feature>
<keyword evidence="2" id="KW-0472">Membrane</keyword>
<feature type="signal peptide" evidence="3">
    <location>
        <begin position="1"/>
        <end position="24"/>
    </location>
</feature>
<protein>
    <recommendedName>
        <fullName evidence="6">MANSC domain-containing protein</fullName>
    </recommendedName>
</protein>
<keyword evidence="2" id="KW-1133">Transmembrane helix</keyword>
<evidence type="ECO:0000256" key="3">
    <source>
        <dbReference type="SAM" id="SignalP"/>
    </source>
</evidence>
<feature type="compositionally biased region" description="Polar residues" evidence="1">
    <location>
        <begin position="342"/>
        <end position="357"/>
    </location>
</feature>
<evidence type="ECO:0000313" key="4">
    <source>
        <dbReference type="EMBL" id="KAK7108059.1"/>
    </source>
</evidence>
<reference evidence="4 5" key="1">
    <citation type="submission" date="2024-02" db="EMBL/GenBank/DDBJ databases">
        <title>Chromosome-scale genome assembly of the rough periwinkle Littorina saxatilis.</title>
        <authorList>
            <person name="De Jode A."/>
            <person name="Faria R."/>
            <person name="Formenti G."/>
            <person name="Sims Y."/>
            <person name="Smith T.P."/>
            <person name="Tracey A."/>
            <person name="Wood J.M.D."/>
            <person name="Zagrodzka Z.B."/>
            <person name="Johannesson K."/>
            <person name="Butlin R.K."/>
            <person name="Leder E.H."/>
        </authorList>
    </citation>
    <scope>NUCLEOTIDE SEQUENCE [LARGE SCALE GENOMIC DNA]</scope>
    <source>
        <strain evidence="4">Snail1</strain>
        <tissue evidence="4">Muscle</tissue>
    </source>
</reference>
<evidence type="ECO:0000256" key="1">
    <source>
        <dbReference type="SAM" id="MobiDB-lite"/>
    </source>
</evidence>
<dbReference type="Proteomes" id="UP001374579">
    <property type="component" value="Unassembled WGS sequence"/>
</dbReference>
<feature type="compositionally biased region" description="Polar residues" evidence="1">
    <location>
        <begin position="288"/>
        <end position="313"/>
    </location>
</feature>
<feature type="compositionally biased region" description="Polar residues" evidence="1">
    <location>
        <begin position="410"/>
        <end position="424"/>
    </location>
</feature>
<feature type="transmembrane region" description="Helical" evidence="2">
    <location>
        <begin position="521"/>
        <end position="542"/>
    </location>
</feature>
<feature type="region of interest" description="Disordered" evidence="1">
    <location>
        <begin position="453"/>
        <end position="487"/>
    </location>
</feature>
<keyword evidence="2" id="KW-0812">Transmembrane</keyword>
<feature type="compositionally biased region" description="Low complexity" evidence="1">
    <location>
        <begin position="358"/>
        <end position="375"/>
    </location>
</feature>
<organism evidence="4 5">
    <name type="scientific">Littorina saxatilis</name>
    <dbReference type="NCBI Taxonomy" id="31220"/>
    <lineage>
        <taxon>Eukaryota</taxon>
        <taxon>Metazoa</taxon>
        <taxon>Spiralia</taxon>
        <taxon>Lophotrochozoa</taxon>
        <taxon>Mollusca</taxon>
        <taxon>Gastropoda</taxon>
        <taxon>Caenogastropoda</taxon>
        <taxon>Littorinimorpha</taxon>
        <taxon>Littorinoidea</taxon>
        <taxon>Littorinidae</taxon>
        <taxon>Littorina</taxon>
    </lineage>
</organism>
<evidence type="ECO:0008006" key="6">
    <source>
        <dbReference type="Google" id="ProtNLM"/>
    </source>
</evidence>
<name>A0AAN9BMP9_9CAEN</name>
<sequence>MTGECRHFLLLLTSCLCLLHLINGEDCLFPVPDLRALFGHTPGTKPKELARVPAEDYKQCIKQCCDKTEGLCNLLKYKPVPYDTEEFGEPNCVVLSCDPITDCFVTQGDGVQIFADSKAVLESLGKASTKSISAIPTPTLSESSKEKETEEASGKASPPRPTPQLSTLQGREDSMLGTGILNANDTAPLDKKENNVSSNNTTPVQTPNMTGGQDGLTTNSNKGDTPEKAPSTGPVEAPLEETSASSKVLTAEGVSNAEHTAVYNENETSPPVSNKGERVASPADGRTMMSTNGSTPVNSTETAEALGNSSKSTADAMPEALSAAPDNVTTIFHQTLPSPISKSFPITQYPHNASKQHPNTANTASNATTPTISASRTAQNINAPPSKNTASDATTKSKRLNDSTPAFPHNSLTPGPQSHQSSPAPLQAEGGAHNMALPVDQSTHNNVLPIVTESSTSEADGQTNTSSAVGDVDRTGSGGWTPAHNDSVGLAAGSRLKGNETDTSSESDGVTFPQNAVSTTAVLISALAIGCFFFLVSLVLVGKRLFDGWKKRHYSRIERDYLIDGMYHE</sequence>
<feature type="region of interest" description="Disordered" evidence="1">
    <location>
        <begin position="128"/>
        <end position="246"/>
    </location>
</feature>
<dbReference type="EMBL" id="JBAMIC010000004">
    <property type="protein sequence ID" value="KAK7108059.1"/>
    <property type="molecule type" value="Genomic_DNA"/>
</dbReference>
<keyword evidence="5" id="KW-1185">Reference proteome</keyword>
<feature type="region of interest" description="Disordered" evidence="1">
    <location>
        <begin position="262"/>
        <end position="315"/>
    </location>
</feature>
<feature type="chain" id="PRO_5042904034" description="MANSC domain-containing protein" evidence="3">
    <location>
        <begin position="25"/>
        <end position="569"/>
    </location>
</feature>
<evidence type="ECO:0000256" key="2">
    <source>
        <dbReference type="SAM" id="Phobius"/>
    </source>
</evidence>
<feature type="compositionally biased region" description="Basic and acidic residues" evidence="1">
    <location>
        <begin position="143"/>
        <end position="153"/>
    </location>
</feature>
<feature type="compositionally biased region" description="Polar residues" evidence="1">
    <location>
        <begin position="128"/>
        <end position="140"/>
    </location>
</feature>
<comment type="caution">
    <text evidence="4">The sequence shown here is derived from an EMBL/GenBank/DDBJ whole genome shotgun (WGS) entry which is preliminary data.</text>
</comment>
<gene>
    <name evidence="4" type="ORF">V1264_015861</name>
</gene>
<keyword evidence="3" id="KW-0732">Signal</keyword>
<feature type="compositionally biased region" description="Polar residues" evidence="1">
    <location>
        <begin position="195"/>
        <end position="223"/>
    </location>
</feature>
<feature type="compositionally biased region" description="Polar residues" evidence="1">
    <location>
        <begin position="263"/>
        <end position="272"/>
    </location>
</feature>
<evidence type="ECO:0000313" key="5">
    <source>
        <dbReference type="Proteomes" id="UP001374579"/>
    </source>
</evidence>